<evidence type="ECO:0000313" key="8">
    <source>
        <dbReference type="EMBL" id="CAD6230569.1"/>
    </source>
</evidence>
<dbReference type="EC" id="3.1.3.16" evidence="1"/>
<dbReference type="Proteomes" id="UP000604825">
    <property type="component" value="Unassembled WGS sequence"/>
</dbReference>
<gene>
    <name evidence="8" type="ORF">NCGR_LOCUS20818</name>
</gene>
<name>A0A811NUV8_9POAL</name>
<keyword evidence="9" id="KW-1185">Reference proteome</keyword>
<sequence>MSSSEAGKQGHGVPALEVQDSTHDHGVPALEAPTPADTDKILAAVAQLARRRRLEARRLGRTAPAGAEGEAAKRARPVSGTSVHSSRQSAKVAPEPQEGASVVVAPGPGWWPKSVSHGAMSVIGRRREMEDAFAVTAPFLVVAAAAGKEESGEGEEKDGGGEAEVEFFAVYDGRGGSRVADACRKRLQVVLAEEMARLHLHLGKKGGDDGEDGVRWREAMEACFARVDGEVVVVEREANKNKPQRHDGLRLHRRRGRRGAPSHRGRQLQRLPRRALSRRRPRAAVLLPQGFVAENAKRRAGWSTPGRGSYSRGKAGDTSGRVEFPIGHSGQGTTTGVVRPRLPDKGAWLDQAFVTTCKWFLQTELDFVETETKSSVVTVSIILNCKLSERRRTQETVAPKVLNSSVGGVHFEISIPTCFTVSALSNTYCLSQPDRPDELERVESAGGRVINWNGYRVLGVLATSRSIDDYYMKPFISAEPEVTVTERTHKDEFIILASDGLWDVMSNEEACKVARNCLCGRAAAKYPDTIHGSSGSDAAAMLVEFAMLRGSTDNISVVVVELKRLKRWKGGRQNGRT</sequence>
<evidence type="ECO:0000256" key="1">
    <source>
        <dbReference type="ARBA" id="ARBA00013081"/>
    </source>
</evidence>
<feature type="compositionally biased region" description="Basic and acidic residues" evidence="6">
    <location>
        <begin position="240"/>
        <end position="250"/>
    </location>
</feature>
<protein>
    <recommendedName>
        <fullName evidence="1">protein-serine/threonine phosphatase</fullName>
        <ecNumber evidence="1">3.1.3.16</ecNumber>
    </recommendedName>
</protein>
<evidence type="ECO:0000256" key="5">
    <source>
        <dbReference type="ARBA" id="ARBA00048336"/>
    </source>
</evidence>
<feature type="compositionally biased region" description="Basic residues" evidence="6">
    <location>
        <begin position="251"/>
        <end position="279"/>
    </location>
</feature>
<feature type="compositionally biased region" description="Polar residues" evidence="6">
    <location>
        <begin position="79"/>
        <end position="89"/>
    </location>
</feature>
<comment type="caution">
    <text evidence="8">The sequence shown here is derived from an EMBL/GenBank/DDBJ whole genome shotgun (WGS) entry which is preliminary data.</text>
</comment>
<proteinExistence type="predicted"/>
<dbReference type="SMART" id="SM00332">
    <property type="entry name" value="PP2Cc"/>
    <property type="match status" value="1"/>
</dbReference>
<evidence type="ECO:0000256" key="4">
    <source>
        <dbReference type="ARBA" id="ARBA00047761"/>
    </source>
</evidence>
<dbReference type="InterPro" id="IPR036457">
    <property type="entry name" value="PPM-type-like_dom_sf"/>
</dbReference>
<dbReference type="Gene3D" id="3.60.40.10">
    <property type="entry name" value="PPM-type phosphatase domain"/>
    <property type="match status" value="2"/>
</dbReference>
<dbReference type="EMBL" id="CAJGYO010000005">
    <property type="protein sequence ID" value="CAD6230569.1"/>
    <property type="molecule type" value="Genomic_DNA"/>
</dbReference>
<dbReference type="OrthoDB" id="10264738at2759"/>
<feature type="domain" description="PPM-type phosphatase" evidence="7">
    <location>
        <begin position="116"/>
        <end position="562"/>
    </location>
</feature>
<dbReference type="CDD" id="cd00143">
    <property type="entry name" value="PP2Cc"/>
    <property type="match status" value="1"/>
</dbReference>
<feature type="region of interest" description="Disordered" evidence="6">
    <location>
        <begin position="240"/>
        <end position="279"/>
    </location>
</feature>
<dbReference type="GO" id="GO:0004722">
    <property type="term" value="F:protein serine/threonine phosphatase activity"/>
    <property type="evidence" value="ECO:0007669"/>
    <property type="project" value="UniProtKB-EC"/>
</dbReference>
<evidence type="ECO:0000259" key="7">
    <source>
        <dbReference type="PROSITE" id="PS51746"/>
    </source>
</evidence>
<organism evidence="8 9">
    <name type="scientific">Miscanthus lutarioriparius</name>
    <dbReference type="NCBI Taxonomy" id="422564"/>
    <lineage>
        <taxon>Eukaryota</taxon>
        <taxon>Viridiplantae</taxon>
        <taxon>Streptophyta</taxon>
        <taxon>Embryophyta</taxon>
        <taxon>Tracheophyta</taxon>
        <taxon>Spermatophyta</taxon>
        <taxon>Magnoliopsida</taxon>
        <taxon>Liliopsida</taxon>
        <taxon>Poales</taxon>
        <taxon>Poaceae</taxon>
        <taxon>PACMAD clade</taxon>
        <taxon>Panicoideae</taxon>
        <taxon>Andropogonodae</taxon>
        <taxon>Andropogoneae</taxon>
        <taxon>Saccharinae</taxon>
        <taxon>Miscanthus</taxon>
    </lineage>
</organism>
<dbReference type="AlphaFoldDB" id="A0A811NUV8"/>
<reference evidence="8" key="1">
    <citation type="submission" date="2020-10" db="EMBL/GenBank/DDBJ databases">
        <authorList>
            <person name="Han B."/>
            <person name="Lu T."/>
            <person name="Zhao Q."/>
            <person name="Huang X."/>
            <person name="Zhao Y."/>
        </authorList>
    </citation>
    <scope>NUCLEOTIDE SEQUENCE</scope>
</reference>
<evidence type="ECO:0000256" key="6">
    <source>
        <dbReference type="SAM" id="MobiDB-lite"/>
    </source>
</evidence>
<accession>A0A811NUV8</accession>
<keyword evidence="3" id="KW-0904">Protein phosphatase</keyword>
<feature type="region of interest" description="Disordered" evidence="6">
    <location>
        <begin position="1"/>
        <end position="39"/>
    </location>
</feature>
<keyword evidence="2" id="KW-0378">Hydrolase</keyword>
<feature type="region of interest" description="Disordered" evidence="6">
    <location>
        <begin position="56"/>
        <end position="99"/>
    </location>
</feature>
<dbReference type="InterPro" id="IPR001932">
    <property type="entry name" value="PPM-type_phosphatase-like_dom"/>
</dbReference>
<evidence type="ECO:0000256" key="3">
    <source>
        <dbReference type="ARBA" id="ARBA00022912"/>
    </source>
</evidence>
<comment type="catalytic activity">
    <reaction evidence="5">
        <text>O-phospho-L-threonyl-[protein] + H2O = L-threonyl-[protein] + phosphate</text>
        <dbReference type="Rhea" id="RHEA:47004"/>
        <dbReference type="Rhea" id="RHEA-COMP:11060"/>
        <dbReference type="Rhea" id="RHEA-COMP:11605"/>
        <dbReference type="ChEBI" id="CHEBI:15377"/>
        <dbReference type="ChEBI" id="CHEBI:30013"/>
        <dbReference type="ChEBI" id="CHEBI:43474"/>
        <dbReference type="ChEBI" id="CHEBI:61977"/>
        <dbReference type="EC" id="3.1.3.16"/>
    </reaction>
</comment>
<dbReference type="SUPFAM" id="SSF81606">
    <property type="entry name" value="PP2C-like"/>
    <property type="match status" value="1"/>
</dbReference>
<dbReference type="PANTHER" id="PTHR47992">
    <property type="entry name" value="PROTEIN PHOSPHATASE"/>
    <property type="match status" value="1"/>
</dbReference>
<dbReference type="InterPro" id="IPR015655">
    <property type="entry name" value="PP2C"/>
</dbReference>
<comment type="catalytic activity">
    <reaction evidence="4">
        <text>O-phospho-L-seryl-[protein] + H2O = L-seryl-[protein] + phosphate</text>
        <dbReference type="Rhea" id="RHEA:20629"/>
        <dbReference type="Rhea" id="RHEA-COMP:9863"/>
        <dbReference type="Rhea" id="RHEA-COMP:11604"/>
        <dbReference type="ChEBI" id="CHEBI:15377"/>
        <dbReference type="ChEBI" id="CHEBI:29999"/>
        <dbReference type="ChEBI" id="CHEBI:43474"/>
        <dbReference type="ChEBI" id="CHEBI:83421"/>
        <dbReference type="EC" id="3.1.3.16"/>
    </reaction>
</comment>
<dbReference type="PROSITE" id="PS51746">
    <property type="entry name" value="PPM_2"/>
    <property type="match status" value="1"/>
</dbReference>
<evidence type="ECO:0000256" key="2">
    <source>
        <dbReference type="ARBA" id="ARBA00022801"/>
    </source>
</evidence>
<dbReference type="Pfam" id="PF00481">
    <property type="entry name" value="PP2C"/>
    <property type="match status" value="1"/>
</dbReference>
<evidence type="ECO:0000313" key="9">
    <source>
        <dbReference type="Proteomes" id="UP000604825"/>
    </source>
</evidence>